<dbReference type="InterPro" id="IPR045341">
    <property type="entry name" value="DUF6532"/>
</dbReference>
<dbReference type="Proteomes" id="UP001385951">
    <property type="component" value="Unassembled WGS sequence"/>
</dbReference>
<evidence type="ECO:0000259" key="2">
    <source>
        <dbReference type="Pfam" id="PF20149"/>
    </source>
</evidence>
<feature type="compositionally biased region" description="Polar residues" evidence="1">
    <location>
        <begin position="296"/>
        <end position="305"/>
    </location>
</feature>
<dbReference type="AlphaFoldDB" id="A0AAW0FCJ1"/>
<feature type="compositionally biased region" description="Basic and acidic residues" evidence="1">
    <location>
        <begin position="198"/>
        <end position="222"/>
    </location>
</feature>
<feature type="compositionally biased region" description="Basic residues" evidence="1">
    <location>
        <begin position="125"/>
        <end position="139"/>
    </location>
</feature>
<protein>
    <recommendedName>
        <fullName evidence="2">DUF6532 domain-containing protein</fullName>
    </recommendedName>
</protein>
<sequence length="609" mass="67613">MTRPRKSSTVQQQTYLDRLRSGSASGSRSLKNQTAQVATAEDTEVQAETTSGNKTRKSARVAAKTAVSATVEPKPTSNTGRRKRGNSNMSATQETAGKRHHQGPDVARDVPASQPEPTSTSTAAKPKRGQGRKPQKKTHQPPSIVRSDEEDDAVLDAIRQREKDKKKHASNVDEELQTSGSEKSMSGDIESDFFESDGELRMELSTEPKGKMAKRLTSERAKVLSNSGDEAEKHPQVQHSRDVDTMSQSHGTRHTSGAKQSDGSKTSSLRHLPDSHFKAPKQAPIILSSSDDELTPQDSRFSFPNTKREHSDPPITVKTELPAKWPQWTEFIAPAPGGKLAKKLQPPQINNVLDTAIELAHLTVIFKHPFSPIHLKDQDLLQCLIDAAKQHKYTEIEDRLKVDKPYARSLARVPDNRFGSLRGKFKTTAATVVSSMYQLNTGNREECKARVRLLCQRSPQYPLICPPISSTNLNADLNRPFLHPIIIHILRNTPTLSAGDKSIVKRMPHIFKEEDGVYRVPPNLVALAATAACAVLLEWSDGIHKATEFNSAYSKIFDEQIETLDDLREEHAALFPNLMEFIWKEAYGDMTETGGNRECRKATVRIVLP</sequence>
<name>A0AAW0FCJ1_9APHY</name>
<feature type="compositionally biased region" description="Low complexity" evidence="1">
    <location>
        <begin position="21"/>
        <end position="30"/>
    </location>
</feature>
<comment type="caution">
    <text evidence="3">The sequence shown here is derived from an EMBL/GenBank/DDBJ whole genome shotgun (WGS) entry which is preliminary data.</text>
</comment>
<accession>A0AAW0FCJ1</accession>
<organism evidence="3 4">
    <name type="scientific">Cerrena zonata</name>
    <dbReference type="NCBI Taxonomy" id="2478898"/>
    <lineage>
        <taxon>Eukaryota</taxon>
        <taxon>Fungi</taxon>
        <taxon>Dikarya</taxon>
        <taxon>Basidiomycota</taxon>
        <taxon>Agaricomycotina</taxon>
        <taxon>Agaricomycetes</taxon>
        <taxon>Polyporales</taxon>
        <taxon>Cerrenaceae</taxon>
        <taxon>Cerrena</taxon>
    </lineage>
</organism>
<evidence type="ECO:0000313" key="4">
    <source>
        <dbReference type="Proteomes" id="UP001385951"/>
    </source>
</evidence>
<gene>
    <name evidence="3" type="ORF">QCA50_020456</name>
</gene>
<feature type="compositionally biased region" description="Basic and acidic residues" evidence="1">
    <location>
        <begin position="230"/>
        <end position="244"/>
    </location>
</feature>
<reference evidence="3 4" key="1">
    <citation type="submission" date="2022-09" db="EMBL/GenBank/DDBJ databases">
        <authorList>
            <person name="Palmer J.M."/>
        </authorList>
    </citation>
    <scope>NUCLEOTIDE SEQUENCE [LARGE SCALE GENOMIC DNA]</scope>
    <source>
        <strain evidence="3 4">DSM 7382</strain>
    </source>
</reference>
<feature type="region of interest" description="Disordered" evidence="1">
    <location>
        <begin position="1"/>
        <end position="314"/>
    </location>
</feature>
<proteinExistence type="predicted"/>
<keyword evidence="4" id="KW-1185">Reference proteome</keyword>
<feature type="compositionally biased region" description="Polar residues" evidence="1">
    <location>
        <begin position="86"/>
        <end position="95"/>
    </location>
</feature>
<evidence type="ECO:0000313" key="3">
    <source>
        <dbReference type="EMBL" id="KAK7676580.1"/>
    </source>
</evidence>
<dbReference type="Pfam" id="PF20149">
    <property type="entry name" value="DUF6532"/>
    <property type="match status" value="1"/>
</dbReference>
<evidence type="ECO:0000256" key="1">
    <source>
        <dbReference type="SAM" id="MobiDB-lite"/>
    </source>
</evidence>
<feature type="domain" description="DUF6532" evidence="2">
    <location>
        <begin position="356"/>
        <end position="566"/>
    </location>
</feature>
<dbReference type="EMBL" id="JASBNA010000111">
    <property type="protein sequence ID" value="KAK7676580.1"/>
    <property type="molecule type" value="Genomic_DNA"/>
</dbReference>
<feature type="compositionally biased region" description="Polar residues" evidence="1">
    <location>
        <begin position="245"/>
        <end position="269"/>
    </location>
</feature>